<gene>
    <name evidence="7" type="ORF">NIES806_45470</name>
</gene>
<feature type="transmembrane region" description="Helical" evidence="6">
    <location>
        <begin position="303"/>
        <end position="321"/>
    </location>
</feature>
<sequence length="387" mass="44608">MKKINIFTQISLLERYLVSQLITPLLFSIVIVTVVAESIGISFEQFRFLMEKRLSFDVLIYLHILKLPEFIIYSLPIATLMATIFTYQQLSRNTEIIALQNCGLSLYRLVYPAVMIGLLLTILMLILNEVVVPPANYKAAITLEKHLNISRENIRIHDIFYVQISQNNTDDIVSKSKYLKYLFYAKELTERKMKSVVLLIRDNERLKMIINSKFAECHSEEYCYFYDGNKTIINTNGSYGKNLKFHKISLYLPNISSQFKADREKLDHREMSLYQAYQQLSILETAGDHQNFIKLQVHIQKRFTSAISSTVFAFLGSAIGINLKTRTKYNSFALTLGIILLYDTFQLITGILVVSENILYGWVWLPNIVGTSIAGYLLIRKNSLSLI</sequence>
<reference evidence="7 8" key="1">
    <citation type="submission" date="2017-06" db="EMBL/GenBank/DDBJ databases">
        <title>Genome sequencing of cyanobaciteial culture collection at National Institute for Environmental Studies (NIES).</title>
        <authorList>
            <person name="Hirose Y."/>
            <person name="Shimura Y."/>
            <person name="Fujisawa T."/>
            <person name="Nakamura Y."/>
            <person name="Kawachi M."/>
        </authorList>
    </citation>
    <scope>NUCLEOTIDE SEQUENCE [LARGE SCALE GENOMIC DNA]</scope>
    <source>
        <strain evidence="7 8">NIES-806</strain>
    </source>
</reference>
<proteinExistence type="predicted"/>
<dbReference type="OrthoDB" id="512263at2"/>
<evidence type="ECO:0000256" key="2">
    <source>
        <dbReference type="ARBA" id="ARBA00022475"/>
    </source>
</evidence>
<comment type="subcellular location">
    <subcellularLocation>
        <location evidence="1">Cell membrane</location>
        <topology evidence="1">Multi-pass membrane protein</topology>
    </subcellularLocation>
</comment>
<dbReference type="Pfam" id="PF03739">
    <property type="entry name" value="LptF_LptG"/>
    <property type="match status" value="1"/>
</dbReference>
<keyword evidence="5 6" id="KW-0472">Membrane</keyword>
<keyword evidence="3 6" id="KW-0812">Transmembrane</keyword>
<evidence type="ECO:0000313" key="8">
    <source>
        <dbReference type="Proteomes" id="UP000218702"/>
    </source>
</evidence>
<feature type="transmembrane region" description="Helical" evidence="6">
    <location>
        <begin position="109"/>
        <end position="127"/>
    </location>
</feature>
<dbReference type="EMBL" id="AP018316">
    <property type="protein sequence ID" value="BAZ88310.1"/>
    <property type="molecule type" value="Genomic_DNA"/>
</dbReference>
<feature type="transmembrane region" description="Helical" evidence="6">
    <location>
        <begin position="70"/>
        <end position="88"/>
    </location>
</feature>
<dbReference type="KEGG" id="dcm:NIES806_45470"/>
<evidence type="ECO:0000313" key="7">
    <source>
        <dbReference type="EMBL" id="BAZ88310.1"/>
    </source>
</evidence>
<dbReference type="RefSeq" id="WP_096670810.1">
    <property type="nucleotide sequence ID" value="NZ_AP018316.1"/>
</dbReference>
<protein>
    <recommendedName>
        <fullName evidence="9">Permease YjgP/YjgQ family protein</fullName>
    </recommendedName>
</protein>
<keyword evidence="8" id="KW-1185">Reference proteome</keyword>
<evidence type="ECO:0000256" key="4">
    <source>
        <dbReference type="ARBA" id="ARBA00022989"/>
    </source>
</evidence>
<evidence type="ECO:0000256" key="6">
    <source>
        <dbReference type="SAM" id="Phobius"/>
    </source>
</evidence>
<evidence type="ECO:0000256" key="3">
    <source>
        <dbReference type="ARBA" id="ARBA00022692"/>
    </source>
</evidence>
<keyword evidence="4 6" id="KW-1133">Transmembrane helix</keyword>
<accession>A0A1Z4V9Q6</accession>
<evidence type="ECO:0000256" key="5">
    <source>
        <dbReference type="ARBA" id="ARBA00023136"/>
    </source>
</evidence>
<feature type="transmembrane region" description="Helical" evidence="6">
    <location>
        <begin position="333"/>
        <end position="353"/>
    </location>
</feature>
<dbReference type="PANTHER" id="PTHR33529">
    <property type="entry name" value="SLR0882 PROTEIN-RELATED"/>
    <property type="match status" value="1"/>
</dbReference>
<feature type="transmembrane region" description="Helical" evidence="6">
    <location>
        <begin position="21"/>
        <end position="43"/>
    </location>
</feature>
<dbReference type="GO" id="GO:0043190">
    <property type="term" value="C:ATP-binding cassette (ABC) transporter complex"/>
    <property type="evidence" value="ECO:0007669"/>
    <property type="project" value="TreeGrafter"/>
</dbReference>
<name>A0A1Z4V9Q6_9CYAN</name>
<dbReference type="Proteomes" id="UP000218702">
    <property type="component" value="Chromosome"/>
</dbReference>
<keyword evidence="2" id="KW-1003">Cell membrane</keyword>
<feature type="transmembrane region" description="Helical" evidence="6">
    <location>
        <begin position="359"/>
        <end position="379"/>
    </location>
</feature>
<evidence type="ECO:0000256" key="1">
    <source>
        <dbReference type="ARBA" id="ARBA00004651"/>
    </source>
</evidence>
<dbReference type="AlphaFoldDB" id="A0A1Z4V9Q6"/>
<dbReference type="GO" id="GO:0015920">
    <property type="term" value="P:lipopolysaccharide transport"/>
    <property type="evidence" value="ECO:0007669"/>
    <property type="project" value="TreeGrafter"/>
</dbReference>
<organism evidence="7 8">
    <name type="scientific">Dolichospermum compactum NIES-806</name>
    <dbReference type="NCBI Taxonomy" id="1973481"/>
    <lineage>
        <taxon>Bacteria</taxon>
        <taxon>Bacillati</taxon>
        <taxon>Cyanobacteriota</taxon>
        <taxon>Cyanophyceae</taxon>
        <taxon>Nostocales</taxon>
        <taxon>Aphanizomenonaceae</taxon>
        <taxon>Dolichospermum</taxon>
        <taxon>Dolichospermum compactum</taxon>
    </lineage>
</organism>
<dbReference type="InterPro" id="IPR005495">
    <property type="entry name" value="LptG/LptF_permease"/>
</dbReference>
<dbReference type="PANTHER" id="PTHR33529:SF6">
    <property type="entry name" value="YJGP_YJGQ FAMILY PERMEASE"/>
    <property type="match status" value="1"/>
</dbReference>
<evidence type="ECO:0008006" key="9">
    <source>
        <dbReference type="Google" id="ProtNLM"/>
    </source>
</evidence>